<keyword evidence="5" id="KW-0406">Ion transport</keyword>
<accession>A0A6P8I990</accession>
<dbReference type="CDD" id="cd00038">
    <property type="entry name" value="CAP_ED"/>
    <property type="match status" value="1"/>
</dbReference>
<keyword evidence="9" id="KW-0175">Coiled coil</keyword>
<dbReference type="AlphaFoldDB" id="A0A6P8I990"/>
<dbReference type="RefSeq" id="XP_031561214.1">
    <property type="nucleotide sequence ID" value="XM_031705354.1"/>
</dbReference>
<comment type="subcellular location">
    <subcellularLocation>
        <location evidence="1">Membrane</location>
        <topology evidence="1">Multi-pass membrane protein</topology>
    </subcellularLocation>
</comment>
<organism evidence="13 16">
    <name type="scientific">Actinia tenebrosa</name>
    <name type="common">Australian red waratah sea anemone</name>
    <dbReference type="NCBI Taxonomy" id="6105"/>
    <lineage>
        <taxon>Eukaryota</taxon>
        <taxon>Metazoa</taxon>
        <taxon>Cnidaria</taxon>
        <taxon>Anthozoa</taxon>
        <taxon>Hexacorallia</taxon>
        <taxon>Actiniaria</taxon>
        <taxon>Actiniidae</taxon>
        <taxon>Actinia</taxon>
    </lineage>
</organism>
<evidence type="ECO:0000256" key="3">
    <source>
        <dbReference type="ARBA" id="ARBA00022692"/>
    </source>
</evidence>
<evidence type="ECO:0000256" key="1">
    <source>
        <dbReference type="ARBA" id="ARBA00004141"/>
    </source>
</evidence>
<dbReference type="FunFam" id="1.10.287.630:FF:000001">
    <property type="entry name" value="Cyclic nucleotide-gated channel alpha 3"/>
    <property type="match status" value="1"/>
</dbReference>
<keyword evidence="4 11" id="KW-1133">Transmembrane helix</keyword>
<keyword evidence="13" id="KW-1185">Reference proteome</keyword>
<evidence type="ECO:0000313" key="13">
    <source>
        <dbReference type="Proteomes" id="UP000515163"/>
    </source>
</evidence>
<feature type="compositionally biased region" description="Polar residues" evidence="10">
    <location>
        <begin position="121"/>
        <end position="134"/>
    </location>
</feature>
<reference evidence="14 15" key="1">
    <citation type="submission" date="2025-04" db="UniProtKB">
        <authorList>
            <consortium name="RefSeq"/>
        </authorList>
    </citation>
    <scope>IDENTIFICATION</scope>
    <source>
        <tissue evidence="14 15">Tentacle</tissue>
    </source>
</reference>
<dbReference type="GO" id="GO:0016020">
    <property type="term" value="C:membrane"/>
    <property type="evidence" value="ECO:0007669"/>
    <property type="project" value="UniProtKB-SubCell"/>
</dbReference>
<feature type="compositionally biased region" description="Polar residues" evidence="10">
    <location>
        <begin position="31"/>
        <end position="44"/>
    </location>
</feature>
<feature type="region of interest" description="Disordered" evidence="10">
    <location>
        <begin position="15"/>
        <end position="61"/>
    </location>
</feature>
<evidence type="ECO:0000313" key="16">
    <source>
        <dbReference type="RefSeq" id="XP_031561215.1"/>
    </source>
</evidence>
<dbReference type="GO" id="GO:0005221">
    <property type="term" value="F:intracellularly cyclic nucleotide-activated monoatomic cation channel activity"/>
    <property type="evidence" value="ECO:0007669"/>
    <property type="project" value="InterPro"/>
</dbReference>
<dbReference type="RefSeq" id="XP_031561215.1">
    <property type="nucleotide sequence ID" value="XM_031705355.1"/>
</dbReference>
<dbReference type="PANTHER" id="PTHR45638:SF7">
    <property type="entry name" value="CYCLIC NUCLEOTIDE-GATED ION CHANNEL-LIKE, ISOFORM E"/>
    <property type="match status" value="1"/>
</dbReference>
<dbReference type="InterPro" id="IPR005821">
    <property type="entry name" value="Ion_trans_dom"/>
</dbReference>
<dbReference type="FunFam" id="1.10.287.70:FF:000072">
    <property type="entry name" value="Cyclic nucleotide gated channel beta 3"/>
    <property type="match status" value="1"/>
</dbReference>
<feature type="transmembrane region" description="Helical" evidence="11">
    <location>
        <begin position="387"/>
        <end position="413"/>
    </location>
</feature>
<keyword evidence="6 11" id="KW-0472">Membrane</keyword>
<dbReference type="SUPFAM" id="SSF51206">
    <property type="entry name" value="cAMP-binding domain-like"/>
    <property type="match status" value="1"/>
</dbReference>
<feature type="region of interest" description="Disordered" evidence="10">
    <location>
        <begin position="100"/>
        <end position="134"/>
    </location>
</feature>
<dbReference type="RefSeq" id="XP_031561212.1">
    <property type="nucleotide sequence ID" value="XM_031705352.1"/>
</dbReference>
<dbReference type="Gene3D" id="2.60.120.10">
    <property type="entry name" value="Jelly Rolls"/>
    <property type="match status" value="1"/>
</dbReference>
<dbReference type="Proteomes" id="UP000515163">
    <property type="component" value="Unplaced"/>
</dbReference>
<dbReference type="SMART" id="SM00100">
    <property type="entry name" value="cNMP"/>
    <property type="match status" value="1"/>
</dbReference>
<evidence type="ECO:0000256" key="7">
    <source>
        <dbReference type="ARBA" id="ARBA00023286"/>
    </source>
</evidence>
<evidence type="ECO:0000256" key="4">
    <source>
        <dbReference type="ARBA" id="ARBA00022989"/>
    </source>
</evidence>
<dbReference type="InterPro" id="IPR050866">
    <property type="entry name" value="CNG_cation_channel"/>
</dbReference>
<feature type="transmembrane region" description="Helical" evidence="11">
    <location>
        <begin position="314"/>
        <end position="338"/>
    </location>
</feature>
<dbReference type="Gene3D" id="1.10.287.70">
    <property type="match status" value="1"/>
</dbReference>
<dbReference type="Gene3D" id="1.10.287.630">
    <property type="entry name" value="Helix hairpin bin"/>
    <property type="match status" value="1"/>
</dbReference>
<feature type="region of interest" description="Disordered" evidence="10">
    <location>
        <begin position="734"/>
        <end position="756"/>
    </location>
</feature>
<dbReference type="OrthoDB" id="421226at2759"/>
<evidence type="ECO:0000256" key="2">
    <source>
        <dbReference type="ARBA" id="ARBA00022448"/>
    </source>
</evidence>
<evidence type="ECO:0000259" key="12">
    <source>
        <dbReference type="PROSITE" id="PS50042"/>
    </source>
</evidence>
<evidence type="ECO:0000313" key="14">
    <source>
        <dbReference type="RefSeq" id="XP_031561212.1"/>
    </source>
</evidence>
<name>A0A6P8I990_ACTTE</name>
<feature type="region of interest" description="Disordered" evidence="10">
    <location>
        <begin position="670"/>
        <end position="689"/>
    </location>
</feature>
<dbReference type="KEGG" id="aten:116297182"/>
<feature type="domain" description="Cyclic nucleotide-binding" evidence="12">
    <location>
        <begin position="494"/>
        <end position="591"/>
    </location>
</feature>
<dbReference type="InterPro" id="IPR014710">
    <property type="entry name" value="RmlC-like_jellyroll"/>
</dbReference>
<protein>
    <submittedName>
        <fullName evidence="14 15">Cyclic nucleotide-gated cation channel alpha-3-like</fullName>
    </submittedName>
</protein>
<dbReference type="Pfam" id="PF00027">
    <property type="entry name" value="cNMP_binding"/>
    <property type="match status" value="1"/>
</dbReference>
<proteinExistence type="predicted"/>
<dbReference type="Pfam" id="PF00520">
    <property type="entry name" value="Ion_trans"/>
    <property type="match status" value="1"/>
</dbReference>
<dbReference type="RefSeq" id="XP_031561216.1">
    <property type="nucleotide sequence ID" value="XM_031705356.1"/>
</dbReference>
<dbReference type="InterPro" id="IPR000595">
    <property type="entry name" value="cNMP-bd_dom"/>
</dbReference>
<evidence type="ECO:0000256" key="6">
    <source>
        <dbReference type="ARBA" id="ARBA00023136"/>
    </source>
</evidence>
<dbReference type="InterPro" id="IPR018488">
    <property type="entry name" value="cNMP-bd_CS"/>
</dbReference>
<feature type="compositionally biased region" description="Low complexity" evidence="10">
    <location>
        <begin position="740"/>
        <end position="754"/>
    </location>
</feature>
<feature type="compositionally biased region" description="Low complexity" evidence="10">
    <location>
        <begin position="676"/>
        <end position="689"/>
    </location>
</feature>
<evidence type="ECO:0000256" key="9">
    <source>
        <dbReference type="SAM" id="Coils"/>
    </source>
</evidence>
<evidence type="ECO:0000256" key="10">
    <source>
        <dbReference type="SAM" id="MobiDB-lite"/>
    </source>
</evidence>
<feature type="transmembrane region" description="Helical" evidence="11">
    <location>
        <begin position="214"/>
        <end position="236"/>
    </location>
</feature>
<keyword evidence="7" id="KW-1071">Ligand-gated ion channel</keyword>
<dbReference type="InterPro" id="IPR018490">
    <property type="entry name" value="cNMP-bd_dom_sf"/>
</dbReference>
<sequence>MTERTVHFENCVALEDEELGQPTRGEPFSEQPVNQNGNLSTLESHISIEDGQDEEEKEERWQKVTKRVRTVLLMKNAVKPVKTRRKSIWRTPRETVDPFIQKFSTRSDNRKTTPPKRKSSKASQKISLGSTNSNQQIKPETIIEIDSKELESDASNYYDVDVGYTALCREIPKIFAPDGRCIYVWSFFIVFAIRYNLWVLILRIAFPRAQEEFTIVWLIFDYLCDLIYLLDLLISFRTGFLEEGILVTNTRCIARSYIKSKRFIADVLSLLPTDILYVVYPESVPMLRLNRLIKSYKSIKVKALMESHTNYPTFFRVFFLLHLMFLLINWNAGIYIMISRAEGFGTNKWVYPGNGSLYQQYLKSMYWSTLTLTAIGDLPSPATNVEYVYTIACYLCGVLMFATIVGNAGSIIVNRNASRMDFERQRENTKYYMQSNKVPKDLQRRVLMWYDYSWGRGRIGHGNGDVNSLTLLPDKLKTEIALHVNLETLSKVTFLQKCQPEFLHDLVLKMKLRIFTPGDYICRKGEVAREMYVIISGKIEVVGDAGQVLKVLSGGDFFGEIGILSLSEGQNRRTADIRTVGYVECFVLSKDDVLNATRDYPEAQAVLAEYGRRRLERQSTCKDPRLVDMEDCANRKKTPEEIQHRNNNIVVKPVEYTRMKNITEEMNNTSEVTLNSSNPLASSSSSSYSSSIQSEGISSHLLRAPDGLCVGSSSQDTFVSPSLNSFLIPRRSSRGGLLDPISSRPSSPSEKTSSLIQTGFNSKSISAGDLEHEYSLNINPVEKDAILKIMTSSLNEVVNHVKKETKKEMEIEMNDMQSQLRTLKDEVHKKNAVIEHMTELLSTQEEELEAWRQVVNNLETKRTESKKLVQDLKKEIETLKHHDNGRTSTARLDISEADTTC</sequence>
<feature type="transmembrane region" description="Helical" evidence="11">
    <location>
        <begin position="182"/>
        <end position="202"/>
    </location>
</feature>
<dbReference type="GO" id="GO:0044877">
    <property type="term" value="F:protein-containing complex binding"/>
    <property type="evidence" value="ECO:0007669"/>
    <property type="project" value="TreeGrafter"/>
</dbReference>
<evidence type="ECO:0000313" key="15">
    <source>
        <dbReference type="RefSeq" id="XP_031561214.1"/>
    </source>
</evidence>
<dbReference type="GeneID" id="116297182"/>
<keyword evidence="8" id="KW-0407">Ion channel</keyword>
<keyword evidence="2" id="KW-0813">Transport</keyword>
<dbReference type="PANTHER" id="PTHR45638">
    <property type="entry name" value="CYCLIC NUCLEOTIDE-GATED CATION CHANNEL SUBUNIT A"/>
    <property type="match status" value="1"/>
</dbReference>
<evidence type="ECO:0000256" key="11">
    <source>
        <dbReference type="SAM" id="Phobius"/>
    </source>
</evidence>
<keyword evidence="3 11" id="KW-0812">Transmembrane</keyword>
<dbReference type="PROSITE" id="PS00888">
    <property type="entry name" value="CNMP_BINDING_1"/>
    <property type="match status" value="1"/>
</dbReference>
<dbReference type="PROSITE" id="PS50042">
    <property type="entry name" value="CNMP_BINDING_3"/>
    <property type="match status" value="1"/>
</dbReference>
<evidence type="ECO:0000256" key="5">
    <source>
        <dbReference type="ARBA" id="ARBA00023065"/>
    </source>
</evidence>
<dbReference type="PROSITE" id="PS00889">
    <property type="entry name" value="CNMP_BINDING_2"/>
    <property type="match status" value="1"/>
</dbReference>
<evidence type="ECO:0000313" key="17">
    <source>
        <dbReference type="RefSeq" id="XP_031561216.1"/>
    </source>
</evidence>
<feature type="coiled-coil region" evidence="9">
    <location>
        <begin position="799"/>
        <end position="882"/>
    </location>
</feature>
<evidence type="ECO:0000256" key="8">
    <source>
        <dbReference type="ARBA" id="ARBA00023303"/>
    </source>
</evidence>
<dbReference type="SUPFAM" id="SSF81324">
    <property type="entry name" value="Voltage-gated potassium channels"/>
    <property type="match status" value="1"/>
</dbReference>
<gene>
    <name evidence="14 15 16 17" type="primary">LOC116297182</name>
</gene>